<evidence type="ECO:0000256" key="5">
    <source>
        <dbReference type="ARBA" id="ARBA00012388"/>
    </source>
</evidence>
<evidence type="ECO:0000259" key="16">
    <source>
        <dbReference type="Pfam" id="PF20750"/>
    </source>
</evidence>
<proteinExistence type="inferred from homology"/>
<evidence type="ECO:0000256" key="9">
    <source>
        <dbReference type="ARBA" id="ARBA00022741"/>
    </source>
</evidence>
<keyword evidence="13" id="KW-0472">Membrane</keyword>
<protein>
    <recommendedName>
        <fullName evidence="5">polynucleotide adenylyltransferase</fullName>
        <ecNumber evidence="5">2.7.7.19</ecNumber>
    </recommendedName>
</protein>
<dbReference type="PANTHER" id="PTHR10682">
    <property type="entry name" value="POLY A POLYMERASE"/>
    <property type="match status" value="1"/>
</dbReference>
<evidence type="ECO:0000259" key="15">
    <source>
        <dbReference type="Pfam" id="PF04928"/>
    </source>
</evidence>
<evidence type="ECO:0000256" key="1">
    <source>
        <dbReference type="ARBA" id="ARBA00001936"/>
    </source>
</evidence>
<keyword evidence="13" id="KW-1133">Transmembrane helix</keyword>
<dbReference type="Gene3D" id="1.10.1410.10">
    <property type="match status" value="1"/>
</dbReference>
<dbReference type="Gene3D" id="3.30.70.590">
    <property type="entry name" value="Poly(A) polymerase predicted RNA binding domain"/>
    <property type="match status" value="1"/>
</dbReference>
<dbReference type="GO" id="GO:0046872">
    <property type="term" value="F:metal ion binding"/>
    <property type="evidence" value="ECO:0007669"/>
    <property type="project" value="UniProtKB-KW"/>
</dbReference>
<evidence type="ECO:0000256" key="4">
    <source>
        <dbReference type="ARBA" id="ARBA00010912"/>
    </source>
</evidence>
<evidence type="ECO:0000256" key="8">
    <source>
        <dbReference type="ARBA" id="ARBA00022723"/>
    </source>
</evidence>
<feature type="domain" description="Poly(A) polymerase nucleotidyltransferase" evidence="16">
    <location>
        <begin position="3"/>
        <end position="90"/>
    </location>
</feature>
<dbReference type="PANTHER" id="PTHR10682:SF33">
    <property type="entry name" value="NUCLEAR POLY(A) POLYMERASE 3"/>
    <property type="match status" value="1"/>
</dbReference>
<evidence type="ECO:0000256" key="3">
    <source>
        <dbReference type="ARBA" id="ARBA00004123"/>
    </source>
</evidence>
<comment type="cofactor">
    <cofactor evidence="1">
        <name>Mn(2+)</name>
        <dbReference type="ChEBI" id="CHEBI:29035"/>
    </cofactor>
</comment>
<evidence type="ECO:0000256" key="10">
    <source>
        <dbReference type="ARBA" id="ARBA00022840"/>
    </source>
</evidence>
<keyword evidence="8" id="KW-0479">Metal-binding</keyword>
<dbReference type="GO" id="GO:0006397">
    <property type="term" value="P:mRNA processing"/>
    <property type="evidence" value="ECO:0007669"/>
    <property type="project" value="UniProtKB-KW"/>
</dbReference>
<keyword evidence="9" id="KW-0547">Nucleotide-binding</keyword>
<keyword evidence="12" id="KW-0539">Nucleus</keyword>
<evidence type="ECO:0000256" key="13">
    <source>
        <dbReference type="SAM" id="Phobius"/>
    </source>
</evidence>
<name>A0A830CGX4_9LAMI</name>
<dbReference type="GO" id="GO:1990817">
    <property type="term" value="F:poly(A) RNA polymerase activity"/>
    <property type="evidence" value="ECO:0007669"/>
    <property type="project" value="UniProtKB-EC"/>
</dbReference>
<dbReference type="InterPro" id="IPR048840">
    <property type="entry name" value="PolA_pol_NTPase"/>
</dbReference>
<keyword evidence="13" id="KW-0812">Transmembrane</keyword>
<evidence type="ECO:0000256" key="6">
    <source>
        <dbReference type="ARBA" id="ARBA00022664"/>
    </source>
</evidence>
<dbReference type="Proteomes" id="UP000653305">
    <property type="component" value="Unassembled WGS sequence"/>
</dbReference>
<dbReference type="OrthoDB" id="412748at2759"/>
<evidence type="ECO:0000259" key="14">
    <source>
        <dbReference type="Pfam" id="PF04926"/>
    </source>
</evidence>
<organism evidence="17 18">
    <name type="scientific">Phtheirospermum japonicum</name>
    <dbReference type="NCBI Taxonomy" id="374723"/>
    <lineage>
        <taxon>Eukaryota</taxon>
        <taxon>Viridiplantae</taxon>
        <taxon>Streptophyta</taxon>
        <taxon>Embryophyta</taxon>
        <taxon>Tracheophyta</taxon>
        <taxon>Spermatophyta</taxon>
        <taxon>Magnoliopsida</taxon>
        <taxon>eudicotyledons</taxon>
        <taxon>Gunneridae</taxon>
        <taxon>Pentapetalae</taxon>
        <taxon>asterids</taxon>
        <taxon>lamiids</taxon>
        <taxon>Lamiales</taxon>
        <taxon>Orobanchaceae</taxon>
        <taxon>Orobanchaceae incertae sedis</taxon>
        <taxon>Phtheirospermum</taxon>
    </lineage>
</organism>
<reference evidence="17" key="1">
    <citation type="submission" date="2020-07" db="EMBL/GenBank/DDBJ databases">
        <title>Ethylene signaling mediates host invasion by parasitic plants.</title>
        <authorList>
            <person name="Yoshida S."/>
        </authorList>
    </citation>
    <scope>NUCLEOTIDE SEQUENCE</scope>
    <source>
        <strain evidence="17">Okayama</strain>
    </source>
</reference>
<dbReference type="GO" id="GO:0005524">
    <property type="term" value="F:ATP binding"/>
    <property type="evidence" value="ECO:0007669"/>
    <property type="project" value="UniProtKB-KW"/>
</dbReference>
<keyword evidence="7" id="KW-0808">Transferase</keyword>
<keyword evidence="6" id="KW-0507">mRNA processing</keyword>
<keyword evidence="11" id="KW-0460">Magnesium</keyword>
<dbReference type="Pfam" id="PF20750">
    <property type="entry name" value="PAP_NTPase"/>
    <property type="match status" value="1"/>
</dbReference>
<comment type="cofactor">
    <cofactor evidence="2">
        <name>Mg(2+)</name>
        <dbReference type="ChEBI" id="CHEBI:18420"/>
    </cofactor>
</comment>
<dbReference type="AlphaFoldDB" id="A0A830CGX4"/>
<feature type="transmembrane region" description="Helical" evidence="13">
    <location>
        <begin position="112"/>
        <end position="132"/>
    </location>
</feature>
<feature type="domain" description="Poly(A) polymerase central" evidence="15">
    <location>
        <begin position="96"/>
        <end position="232"/>
    </location>
</feature>
<dbReference type="InterPro" id="IPR007010">
    <property type="entry name" value="PolA_pol_RNA-bd_dom"/>
</dbReference>
<dbReference type="SUPFAM" id="SSF55003">
    <property type="entry name" value="PAP/Archaeal CCA-adding enzyme, C-terminal domain"/>
    <property type="match status" value="1"/>
</dbReference>
<dbReference type="EC" id="2.7.7.19" evidence="5"/>
<dbReference type="GO" id="GO:0003723">
    <property type="term" value="F:RNA binding"/>
    <property type="evidence" value="ECO:0007669"/>
    <property type="project" value="InterPro"/>
</dbReference>
<dbReference type="Pfam" id="PF04926">
    <property type="entry name" value="PAP_RNA-bind"/>
    <property type="match status" value="1"/>
</dbReference>
<dbReference type="GO" id="GO:0031123">
    <property type="term" value="P:RNA 3'-end processing"/>
    <property type="evidence" value="ECO:0007669"/>
    <property type="project" value="InterPro"/>
</dbReference>
<keyword evidence="10" id="KW-0067">ATP-binding</keyword>
<comment type="caution">
    <text evidence="17">The sequence shown here is derived from an EMBL/GenBank/DDBJ whole genome shotgun (WGS) entry which is preliminary data.</text>
</comment>
<dbReference type="InterPro" id="IPR043519">
    <property type="entry name" value="NT_sf"/>
</dbReference>
<comment type="similarity">
    <text evidence="4">Belongs to the poly(A) polymerase family.</text>
</comment>
<evidence type="ECO:0000313" key="17">
    <source>
        <dbReference type="EMBL" id="GFP98496.1"/>
    </source>
</evidence>
<dbReference type="EMBL" id="BMAC01000529">
    <property type="protein sequence ID" value="GFP98496.1"/>
    <property type="molecule type" value="Genomic_DNA"/>
</dbReference>
<gene>
    <name evidence="17" type="ORF">PHJA_001993500</name>
</gene>
<dbReference type="Pfam" id="PF04928">
    <property type="entry name" value="PAP_central"/>
    <property type="match status" value="1"/>
</dbReference>
<dbReference type="InterPro" id="IPR011068">
    <property type="entry name" value="NuclTrfase_I-like_C"/>
</dbReference>
<evidence type="ECO:0000313" key="18">
    <source>
        <dbReference type="Proteomes" id="UP000653305"/>
    </source>
</evidence>
<sequence>MTEDFFIVLKNMLASQPEVSEILCVKDARVPLMRLSFDGISIDLTYAKLNIIAVPENVDLVNPFFSSNTDEISLRSLSGVCANKRILELVPNLEVYQSLLRCVKFWAKRRGIYGNVLGFFGGVHLAVLAAFVCRKQPSASLSVLVSSFLQTFAFWPWPTPVILEDDVMPLQTDNISLVKILMPIQLPCSPNEYCHSYFTRSTFNRIRKEFLHGYDLTKDILRQDFDWKLLFEPFPYVKEYSRFLKICLSSSNQDELGDWVGLVKSRIRNLLVKLEEVQGFCDPNPTEYVDAELAEPHVIFYWGLRPGRSNLISVDSIKEEFTRNILPGCEGPVGMIDLRVVKASEFPKTKTDTGKKGPTRLCWRVLDENERNIALYSRHIPEYFVGYLSVNGDAGYPGVAL</sequence>
<feature type="domain" description="Poly(A) polymerase RNA-binding" evidence="14">
    <location>
        <begin position="238"/>
        <end position="279"/>
    </location>
</feature>
<dbReference type="SUPFAM" id="SSF81301">
    <property type="entry name" value="Nucleotidyltransferase"/>
    <property type="match status" value="1"/>
</dbReference>
<evidence type="ECO:0000256" key="12">
    <source>
        <dbReference type="ARBA" id="ARBA00023242"/>
    </source>
</evidence>
<dbReference type="GO" id="GO:0005634">
    <property type="term" value="C:nucleus"/>
    <property type="evidence" value="ECO:0007669"/>
    <property type="project" value="UniProtKB-SubCell"/>
</dbReference>
<accession>A0A830CGX4</accession>
<evidence type="ECO:0000256" key="2">
    <source>
        <dbReference type="ARBA" id="ARBA00001946"/>
    </source>
</evidence>
<dbReference type="InterPro" id="IPR007012">
    <property type="entry name" value="PolA_pol_cen_dom"/>
</dbReference>
<dbReference type="SUPFAM" id="SSF81631">
    <property type="entry name" value="PAP/OAS1 substrate-binding domain"/>
    <property type="match status" value="1"/>
</dbReference>
<evidence type="ECO:0000256" key="7">
    <source>
        <dbReference type="ARBA" id="ARBA00022679"/>
    </source>
</evidence>
<keyword evidence="18" id="KW-1185">Reference proteome</keyword>
<comment type="subcellular location">
    <subcellularLocation>
        <location evidence="3">Nucleus</location>
    </subcellularLocation>
</comment>
<evidence type="ECO:0000256" key="11">
    <source>
        <dbReference type="ARBA" id="ARBA00022842"/>
    </source>
</evidence>